<evidence type="ECO:0008006" key="4">
    <source>
        <dbReference type="Google" id="ProtNLM"/>
    </source>
</evidence>
<evidence type="ECO:0000256" key="1">
    <source>
        <dbReference type="SAM" id="Phobius"/>
    </source>
</evidence>
<keyword evidence="1" id="KW-0812">Transmembrane</keyword>
<dbReference type="Gene3D" id="3.40.50.880">
    <property type="match status" value="1"/>
</dbReference>
<proteinExistence type="predicted"/>
<evidence type="ECO:0000313" key="3">
    <source>
        <dbReference type="Proteomes" id="UP000315525"/>
    </source>
</evidence>
<organism evidence="2 3">
    <name type="scientific">candidate division TA06 bacterium</name>
    <dbReference type="NCBI Taxonomy" id="2250710"/>
    <lineage>
        <taxon>Bacteria</taxon>
        <taxon>Bacteria division TA06</taxon>
    </lineage>
</organism>
<dbReference type="SUPFAM" id="SSF53300">
    <property type="entry name" value="vWA-like"/>
    <property type="match status" value="1"/>
</dbReference>
<dbReference type="PANTHER" id="PTHR37947">
    <property type="entry name" value="BLL2462 PROTEIN"/>
    <property type="match status" value="1"/>
</dbReference>
<gene>
    <name evidence="2" type="ORF">E3J62_12215</name>
</gene>
<dbReference type="CDD" id="cd00198">
    <property type="entry name" value="vWFA"/>
    <property type="match status" value="1"/>
</dbReference>
<feature type="transmembrane region" description="Helical" evidence="1">
    <location>
        <begin position="12"/>
        <end position="31"/>
    </location>
</feature>
<dbReference type="PANTHER" id="PTHR37947:SF1">
    <property type="entry name" value="BLL2462 PROTEIN"/>
    <property type="match status" value="1"/>
</dbReference>
<dbReference type="InterPro" id="IPR036465">
    <property type="entry name" value="vWFA_dom_sf"/>
</dbReference>
<keyword evidence="1" id="KW-0472">Membrane</keyword>
<dbReference type="Gene3D" id="3.40.50.410">
    <property type="entry name" value="von Willebrand factor, type A domain"/>
    <property type="match status" value="1"/>
</dbReference>
<dbReference type="EMBL" id="SOJN01000147">
    <property type="protein sequence ID" value="TET43803.1"/>
    <property type="molecule type" value="Genomic_DNA"/>
</dbReference>
<feature type="transmembrane region" description="Helical" evidence="1">
    <location>
        <begin position="694"/>
        <end position="711"/>
    </location>
</feature>
<reference evidence="2 3" key="1">
    <citation type="submission" date="2019-03" db="EMBL/GenBank/DDBJ databases">
        <title>Metabolic potential of uncultured bacteria and archaea associated with petroleum seepage in deep-sea sediments.</title>
        <authorList>
            <person name="Dong X."/>
            <person name="Hubert C."/>
        </authorList>
    </citation>
    <scope>NUCLEOTIDE SEQUENCE [LARGE SCALE GENOMIC DNA]</scope>
    <source>
        <strain evidence="2">E44_bin18</strain>
    </source>
</reference>
<dbReference type="SUPFAM" id="SSF52317">
    <property type="entry name" value="Class I glutamine amidotransferase-like"/>
    <property type="match status" value="1"/>
</dbReference>
<dbReference type="Proteomes" id="UP000315525">
    <property type="component" value="Unassembled WGS sequence"/>
</dbReference>
<protein>
    <recommendedName>
        <fullName evidence="4">VWA domain-containing protein</fullName>
    </recommendedName>
</protein>
<comment type="caution">
    <text evidence="2">The sequence shown here is derived from an EMBL/GenBank/DDBJ whole genome shotgun (WGS) entry which is preliminary data.</text>
</comment>
<evidence type="ECO:0000313" key="2">
    <source>
        <dbReference type="EMBL" id="TET43803.1"/>
    </source>
</evidence>
<feature type="transmembrane region" description="Helical" evidence="1">
    <location>
        <begin position="43"/>
        <end position="61"/>
    </location>
</feature>
<dbReference type="InterPro" id="IPR029062">
    <property type="entry name" value="Class_I_gatase-like"/>
</dbReference>
<accession>A0A523UMN1</accession>
<sequence length="718" mass="78963">MSGFSLHLTRGHLLFLSLFIILSGFFSYLFYRRRPSGAIGRDWPLAFLRGAGLSLLLFALFEPVAGMVLSLRQKPLVPILIDTSGSMSIDDTPPSRLQGAERLIEVELLPSLRKKAEAVVLSFSGHVQAVSESLAPSGKVTDIGESIREVPKVLGRQPSALILVTDGASNVGENPLGAATEAGFPIYTVGVGEASMRRDVLVRMIRTNEIAYTGDRVPVEADIESKGFKDEKTVVSIYEGKKRLDAKEITLSGQKQEQSVTFDLNPTTPGLHTYRIVVAPLKDELTTDNNSRPFAMRVLKSKIKVLLIARPCWDAKFLLISSSEDKNVSMNQLLLLDKTRYLLLSGSSENPGRLPSSHSELSMYDIVAVHSPDRGQISEGLGKLISDFVSSDGKGVLFLGGMSNLPKNLEPLLPVVLGGQLNKQVKHQPTVEGLAHATTSLSADMYQSQSTWKGLPPVQVEDRAVGLKSGATALAVDPATKTAQGPMPTIAIERFGRGKTMCILSNETWKWSFMPVGLGKPSAAYSNLFSNVFRWLVARQEMDRLRIRTDKNIYTSGETVTFLVEVYDENYRPEDRANVRVKISTKEPIELPLAGMGRGRYEGAIDALPPGQFTYRAVAYKDKEKIAEARGKLAVDELTLEFTETRMREDELKAIASASGGLYFSLSEANLLPDKLALETVSAKKRLEFDLKTSPILFILAVAIFGTEWFWRKRRGLP</sequence>
<keyword evidence="1" id="KW-1133">Transmembrane helix</keyword>
<name>A0A523UMN1_UNCT6</name>
<dbReference type="AlphaFoldDB" id="A0A523UMN1"/>